<accession>A0A8H5BT46</accession>
<gene>
    <name evidence="2" type="ORF">D9619_011454</name>
</gene>
<reference evidence="2 3" key="1">
    <citation type="journal article" date="2020" name="ISME J.">
        <title>Uncovering the hidden diversity of litter-decomposition mechanisms in mushroom-forming fungi.</title>
        <authorList>
            <person name="Floudas D."/>
            <person name="Bentzer J."/>
            <person name="Ahren D."/>
            <person name="Johansson T."/>
            <person name="Persson P."/>
            <person name="Tunlid A."/>
        </authorList>
    </citation>
    <scope>NUCLEOTIDE SEQUENCE [LARGE SCALE GENOMIC DNA]</scope>
    <source>
        <strain evidence="2 3">CBS 101986</strain>
    </source>
</reference>
<organism evidence="2 3">
    <name type="scientific">Psilocybe cf. subviscida</name>
    <dbReference type="NCBI Taxonomy" id="2480587"/>
    <lineage>
        <taxon>Eukaryota</taxon>
        <taxon>Fungi</taxon>
        <taxon>Dikarya</taxon>
        <taxon>Basidiomycota</taxon>
        <taxon>Agaricomycotina</taxon>
        <taxon>Agaricomycetes</taxon>
        <taxon>Agaricomycetidae</taxon>
        <taxon>Agaricales</taxon>
        <taxon>Agaricineae</taxon>
        <taxon>Strophariaceae</taxon>
        <taxon>Psilocybe</taxon>
    </lineage>
</organism>
<evidence type="ECO:0000256" key="1">
    <source>
        <dbReference type="SAM" id="MobiDB-lite"/>
    </source>
</evidence>
<feature type="region of interest" description="Disordered" evidence="1">
    <location>
        <begin position="106"/>
        <end position="175"/>
    </location>
</feature>
<evidence type="ECO:0000313" key="2">
    <source>
        <dbReference type="EMBL" id="KAF5328875.1"/>
    </source>
</evidence>
<dbReference type="EMBL" id="JAACJJ010000003">
    <property type="protein sequence ID" value="KAF5328875.1"/>
    <property type="molecule type" value="Genomic_DNA"/>
</dbReference>
<protein>
    <submittedName>
        <fullName evidence="2">Uncharacterized protein</fullName>
    </submittedName>
</protein>
<proteinExistence type="predicted"/>
<sequence length="175" mass="19445">MSGPRSYPSLMTQTQIVDTLDRRLFISDMTSILYDSTVHPANDTDLDVLTAVAEAHRPRPPTPETAFEYTLHATPTPKHPDRQSIMKFAATALVYPSSHRTPWRSYPAIPTRTAPASNATPPGGPYVRQRSAPGPASSLDALLREMRARRFGSQETPENEQLYRDSFFSRSGDAN</sequence>
<evidence type="ECO:0000313" key="3">
    <source>
        <dbReference type="Proteomes" id="UP000567179"/>
    </source>
</evidence>
<keyword evidence="3" id="KW-1185">Reference proteome</keyword>
<dbReference type="Proteomes" id="UP000567179">
    <property type="component" value="Unassembled WGS sequence"/>
</dbReference>
<dbReference type="AlphaFoldDB" id="A0A8H5BT46"/>
<comment type="caution">
    <text evidence="2">The sequence shown here is derived from an EMBL/GenBank/DDBJ whole genome shotgun (WGS) entry which is preliminary data.</text>
</comment>
<name>A0A8H5BT46_9AGAR</name>